<sequence>MLDNFALLRRAGAGGGGFYICSLDPVEFLGIGHFELCFYEDGNWSEEAFLLNQLRNPPDRNTLQFTDKVITLDDEQGVVAFVDLWRGIVICNVLADGRPGFYLPLPRELITHGMSYSASLSRDIAIVNGLLTVVSLCTCRHRSGTGCWSWDLSTWSKPVARLDDDEEDWHEGFMVDSSDITVDDATTRNIELLPKLVGRPAMARLRLAHPTLSLTDANVVYIMGKVHLSDEKAVVLTVDMANKRLQSLSVYDAERLIHDFDYAYTQSTISQYFTTAAAGV</sequence>
<keyword evidence="3" id="KW-1185">Reference proteome</keyword>
<protein>
    <recommendedName>
        <fullName evidence="1">DUF1618 domain-containing protein</fullName>
    </recommendedName>
</protein>
<evidence type="ECO:0000259" key="1">
    <source>
        <dbReference type="Pfam" id="PF07762"/>
    </source>
</evidence>
<reference evidence="2 3" key="1">
    <citation type="submission" date="2019-11" db="EMBL/GenBank/DDBJ databases">
        <title>Whole genome sequence of Oryza granulata.</title>
        <authorList>
            <person name="Li W."/>
        </authorList>
    </citation>
    <scope>NUCLEOTIDE SEQUENCE [LARGE SCALE GENOMIC DNA]</scope>
    <source>
        <strain evidence="3">cv. Menghai</strain>
        <tissue evidence="2">Leaf</tissue>
    </source>
</reference>
<evidence type="ECO:0000313" key="2">
    <source>
        <dbReference type="EMBL" id="KAF0914060.1"/>
    </source>
</evidence>
<dbReference type="PANTHER" id="PTHR33074:SF68">
    <property type="entry name" value="OS09G0557100 PROTEIN"/>
    <property type="match status" value="1"/>
</dbReference>
<dbReference type="OrthoDB" id="695602at2759"/>
<proteinExistence type="predicted"/>
<accession>A0A6G1DNI2</accession>
<evidence type="ECO:0000313" key="3">
    <source>
        <dbReference type="Proteomes" id="UP000479710"/>
    </source>
</evidence>
<comment type="caution">
    <text evidence="2">The sequence shown here is derived from an EMBL/GenBank/DDBJ whole genome shotgun (WGS) entry which is preliminary data.</text>
</comment>
<organism evidence="2 3">
    <name type="scientific">Oryza meyeriana var. granulata</name>
    <dbReference type="NCBI Taxonomy" id="110450"/>
    <lineage>
        <taxon>Eukaryota</taxon>
        <taxon>Viridiplantae</taxon>
        <taxon>Streptophyta</taxon>
        <taxon>Embryophyta</taxon>
        <taxon>Tracheophyta</taxon>
        <taxon>Spermatophyta</taxon>
        <taxon>Magnoliopsida</taxon>
        <taxon>Liliopsida</taxon>
        <taxon>Poales</taxon>
        <taxon>Poaceae</taxon>
        <taxon>BOP clade</taxon>
        <taxon>Oryzoideae</taxon>
        <taxon>Oryzeae</taxon>
        <taxon>Oryzinae</taxon>
        <taxon>Oryza</taxon>
        <taxon>Oryza meyeriana</taxon>
    </lineage>
</organism>
<dbReference type="EMBL" id="SPHZ02000006">
    <property type="protein sequence ID" value="KAF0914060.1"/>
    <property type="molecule type" value="Genomic_DNA"/>
</dbReference>
<dbReference type="PANTHER" id="PTHR33074">
    <property type="entry name" value="EXPRESSED PROTEIN-RELATED"/>
    <property type="match status" value="1"/>
</dbReference>
<feature type="domain" description="DUF1618" evidence="1">
    <location>
        <begin position="82"/>
        <end position="221"/>
    </location>
</feature>
<name>A0A6G1DNI2_9ORYZ</name>
<dbReference type="AlphaFoldDB" id="A0A6G1DNI2"/>
<dbReference type="Pfam" id="PF07762">
    <property type="entry name" value="DUF1618"/>
    <property type="match status" value="1"/>
</dbReference>
<dbReference type="InterPro" id="IPR011676">
    <property type="entry name" value="DUF1618"/>
</dbReference>
<gene>
    <name evidence="2" type="ORF">E2562_026476</name>
</gene>
<dbReference type="Proteomes" id="UP000479710">
    <property type="component" value="Unassembled WGS sequence"/>
</dbReference>